<dbReference type="FunFam" id="1.10.3470.10:FF:000001">
    <property type="entry name" value="Vitamin B12 ABC transporter permease BtuC"/>
    <property type="match status" value="1"/>
</dbReference>
<dbReference type="InterPro" id="IPR000522">
    <property type="entry name" value="ABC_transptr_permease_BtuC"/>
</dbReference>
<dbReference type="Proteomes" id="UP000463051">
    <property type="component" value="Unassembled WGS sequence"/>
</dbReference>
<keyword evidence="5 8" id="KW-0812">Transmembrane</keyword>
<evidence type="ECO:0000256" key="6">
    <source>
        <dbReference type="ARBA" id="ARBA00022989"/>
    </source>
</evidence>
<feature type="transmembrane region" description="Helical" evidence="8">
    <location>
        <begin position="205"/>
        <end position="225"/>
    </location>
</feature>
<dbReference type="AlphaFoldDB" id="A0A7X2H4Q9"/>
<gene>
    <name evidence="9" type="ORF">GJB61_10775</name>
</gene>
<dbReference type="RefSeq" id="WP_154118496.1">
    <property type="nucleotide sequence ID" value="NZ_WJXB01000003.1"/>
</dbReference>
<evidence type="ECO:0000256" key="4">
    <source>
        <dbReference type="ARBA" id="ARBA00022475"/>
    </source>
</evidence>
<keyword evidence="6 8" id="KW-1133">Transmembrane helix</keyword>
<name>A0A7X2H4Q9_9BACL</name>
<dbReference type="GO" id="GO:0033214">
    <property type="term" value="P:siderophore-iron import into cell"/>
    <property type="evidence" value="ECO:0007669"/>
    <property type="project" value="TreeGrafter"/>
</dbReference>
<evidence type="ECO:0000256" key="7">
    <source>
        <dbReference type="ARBA" id="ARBA00023136"/>
    </source>
</evidence>
<feature type="transmembrane region" description="Helical" evidence="8">
    <location>
        <begin position="73"/>
        <end position="90"/>
    </location>
</feature>
<organism evidence="9 10">
    <name type="scientific">Paenibacillus monticola</name>
    <dbReference type="NCBI Taxonomy" id="2666075"/>
    <lineage>
        <taxon>Bacteria</taxon>
        <taxon>Bacillati</taxon>
        <taxon>Bacillota</taxon>
        <taxon>Bacilli</taxon>
        <taxon>Bacillales</taxon>
        <taxon>Paenibacillaceae</taxon>
        <taxon>Paenibacillus</taxon>
    </lineage>
</organism>
<feature type="transmembrane region" description="Helical" evidence="8">
    <location>
        <begin position="324"/>
        <end position="341"/>
    </location>
</feature>
<sequence>MPEKTAVTSYGSSRNKRGLHVMLVLMLLIIIVFIISVNTGYIRLTPLDLLKTMFGKGTAKQELILFDFRLPRIVISILIGAGLAVSGAVMQGVFRNALADPGILGINAGAGLMVMLLISFYPTTSAAPVFLLPIVAFVGAACTAALIYSLAYKRHQGISPIRLLLTGVAVAAGMSAAMIVLTLRLDPDKYQFVATWLAGSIWGTSWKFVLSLLPWIVILLPYVIYKARVLNVLNLGEQTATGLGAAVTKEQFRLLAAAVGLAAASVAVSGGIGFVGLIGPHLARRLVGPKHQLMLPASALLGALLVITADTIGRWILQPSEIPTGIVVAVIGAPYFLYLLARTKS</sequence>
<reference evidence="9 10" key="1">
    <citation type="submission" date="2019-11" db="EMBL/GenBank/DDBJ databases">
        <title>Paenibacillus monticola sp. nov., a novel PGPR strain isolated from mountain sample in China.</title>
        <authorList>
            <person name="Zhao Q."/>
            <person name="Li H.-P."/>
            <person name="Zhang J.-L."/>
        </authorList>
    </citation>
    <scope>NUCLEOTIDE SEQUENCE [LARGE SCALE GENOMIC DNA]</scope>
    <source>
        <strain evidence="9 10">LC-T2</strain>
    </source>
</reference>
<feature type="transmembrane region" description="Helical" evidence="8">
    <location>
        <begin position="163"/>
        <end position="185"/>
    </location>
</feature>
<evidence type="ECO:0000256" key="1">
    <source>
        <dbReference type="ARBA" id="ARBA00004651"/>
    </source>
</evidence>
<dbReference type="EMBL" id="WJXB01000003">
    <property type="protein sequence ID" value="MRN53477.1"/>
    <property type="molecule type" value="Genomic_DNA"/>
</dbReference>
<evidence type="ECO:0000256" key="8">
    <source>
        <dbReference type="SAM" id="Phobius"/>
    </source>
</evidence>
<dbReference type="PANTHER" id="PTHR30472">
    <property type="entry name" value="FERRIC ENTEROBACTIN TRANSPORT SYSTEM PERMEASE PROTEIN"/>
    <property type="match status" value="1"/>
</dbReference>
<feature type="transmembrane region" description="Helical" evidence="8">
    <location>
        <begin position="254"/>
        <end position="278"/>
    </location>
</feature>
<proteinExistence type="inferred from homology"/>
<comment type="subcellular location">
    <subcellularLocation>
        <location evidence="1">Cell membrane</location>
        <topology evidence="1">Multi-pass membrane protein</topology>
    </subcellularLocation>
</comment>
<accession>A0A7X2H4Q9</accession>
<feature type="transmembrane region" description="Helical" evidence="8">
    <location>
        <begin position="102"/>
        <end position="121"/>
    </location>
</feature>
<evidence type="ECO:0000256" key="5">
    <source>
        <dbReference type="ARBA" id="ARBA00022692"/>
    </source>
</evidence>
<comment type="similarity">
    <text evidence="2">Belongs to the binding-protein-dependent transport system permease family. FecCD subfamily.</text>
</comment>
<dbReference type="Pfam" id="PF01032">
    <property type="entry name" value="FecCD"/>
    <property type="match status" value="1"/>
</dbReference>
<feature type="transmembrane region" description="Helical" evidence="8">
    <location>
        <begin position="21"/>
        <end position="44"/>
    </location>
</feature>
<evidence type="ECO:0000256" key="2">
    <source>
        <dbReference type="ARBA" id="ARBA00007935"/>
    </source>
</evidence>
<evidence type="ECO:0000313" key="9">
    <source>
        <dbReference type="EMBL" id="MRN53477.1"/>
    </source>
</evidence>
<keyword evidence="7 8" id="KW-0472">Membrane</keyword>
<keyword evidence="4" id="KW-1003">Cell membrane</keyword>
<feature type="transmembrane region" description="Helical" evidence="8">
    <location>
        <begin position="298"/>
        <end position="317"/>
    </location>
</feature>
<keyword evidence="10" id="KW-1185">Reference proteome</keyword>
<evidence type="ECO:0000313" key="10">
    <source>
        <dbReference type="Proteomes" id="UP000463051"/>
    </source>
</evidence>
<dbReference type="Gene3D" id="1.10.3470.10">
    <property type="entry name" value="ABC transporter involved in vitamin B12 uptake, BtuC"/>
    <property type="match status" value="1"/>
</dbReference>
<dbReference type="GO" id="GO:0005886">
    <property type="term" value="C:plasma membrane"/>
    <property type="evidence" value="ECO:0007669"/>
    <property type="project" value="UniProtKB-SubCell"/>
</dbReference>
<dbReference type="SUPFAM" id="SSF81345">
    <property type="entry name" value="ABC transporter involved in vitamin B12 uptake, BtuC"/>
    <property type="match status" value="1"/>
</dbReference>
<dbReference type="PANTHER" id="PTHR30472:SF64">
    <property type="entry name" value="IRON(3+)-HYDROXAMATE IMPORT SYSTEM PERMEASE PROTEIN FHUG"/>
    <property type="match status" value="1"/>
</dbReference>
<feature type="transmembrane region" description="Helical" evidence="8">
    <location>
        <begin position="127"/>
        <end position="151"/>
    </location>
</feature>
<evidence type="ECO:0000256" key="3">
    <source>
        <dbReference type="ARBA" id="ARBA00022448"/>
    </source>
</evidence>
<dbReference type="GO" id="GO:0022857">
    <property type="term" value="F:transmembrane transporter activity"/>
    <property type="evidence" value="ECO:0007669"/>
    <property type="project" value="InterPro"/>
</dbReference>
<comment type="caution">
    <text evidence="9">The sequence shown here is derived from an EMBL/GenBank/DDBJ whole genome shotgun (WGS) entry which is preliminary data.</text>
</comment>
<dbReference type="InterPro" id="IPR037294">
    <property type="entry name" value="ABC_BtuC-like"/>
</dbReference>
<dbReference type="CDD" id="cd06550">
    <property type="entry name" value="TM_ABC_iron-siderophores_like"/>
    <property type="match status" value="1"/>
</dbReference>
<keyword evidence="3" id="KW-0813">Transport</keyword>
<protein>
    <submittedName>
        <fullName evidence="9">Iron chelate uptake ABC transporter family permease subunit</fullName>
    </submittedName>
</protein>